<feature type="domain" description="Deoxynucleoside kinase" evidence="5">
    <location>
        <begin position="9"/>
        <end position="209"/>
    </location>
</feature>
<feature type="binding site" evidence="3">
    <location>
        <position position="91"/>
    </location>
    <ligand>
        <name>substrate</name>
    </ligand>
</feature>
<dbReference type="PIRSF" id="PIRSF000705">
    <property type="entry name" value="DNK"/>
    <property type="match status" value="1"/>
</dbReference>
<reference evidence="6 7" key="1">
    <citation type="submission" date="2013-01" db="EMBL/GenBank/DDBJ databases">
        <title>The Genome Sequence of Bacillus cereus TIAC219.</title>
        <authorList>
            <consortium name="The Broad Institute Genome Sequencing Platform"/>
            <consortium name="The Broad Institute Genome Sequencing Center for Infectious Disease"/>
            <person name="Feldgarden M."/>
            <person name="Van der Auwera G.A."/>
            <person name="Mahillon J."/>
            <person name="Duprez V."/>
            <person name="Timmery S."/>
            <person name="Mattelet C."/>
            <person name="Dierick K."/>
            <person name="Sun M."/>
            <person name="Yu Z."/>
            <person name="Zhu L."/>
            <person name="Hu X."/>
            <person name="Shank E.B."/>
            <person name="Swiecicka I."/>
            <person name="Hansen B.M."/>
            <person name="Andrup L."/>
            <person name="Walker B."/>
            <person name="Young S.K."/>
            <person name="Zeng Q."/>
            <person name="Gargeya S."/>
            <person name="Fitzgerald M."/>
            <person name="Haas B."/>
            <person name="Abouelleil A."/>
            <person name="Alvarado L."/>
            <person name="Arachchi H.M."/>
            <person name="Berlin A.M."/>
            <person name="Chapman S.B."/>
            <person name="Dewar J."/>
            <person name="Goldberg J."/>
            <person name="Griggs A."/>
            <person name="Gujja S."/>
            <person name="Hansen M."/>
            <person name="Howarth C."/>
            <person name="Imamovic A."/>
            <person name="Larimer J."/>
            <person name="McCowan C."/>
            <person name="Murphy C."/>
            <person name="Neiman D."/>
            <person name="Pearson M."/>
            <person name="Priest M."/>
            <person name="Roberts A."/>
            <person name="Saif S."/>
            <person name="Shea T."/>
            <person name="Sisk P."/>
            <person name="Sykes S."/>
            <person name="Wortman J."/>
            <person name="Nusbaum C."/>
            <person name="Birren B."/>
        </authorList>
    </citation>
    <scope>NUCLEOTIDE SEQUENCE [LARGE SCALE GENOMIC DNA]</scope>
    <source>
        <strain evidence="6 7">TIAC219</strain>
    </source>
</reference>
<dbReference type="Proteomes" id="UP000014060">
    <property type="component" value="Unassembled WGS sequence"/>
</dbReference>
<dbReference type="EMBL" id="AHCJ01000083">
    <property type="protein sequence ID" value="EOQ57861.1"/>
    <property type="molecule type" value="Genomic_DNA"/>
</dbReference>
<feature type="binding site" evidence="3">
    <location>
        <position position="62"/>
    </location>
    <ligand>
        <name>substrate</name>
    </ligand>
</feature>
<gene>
    <name evidence="6" type="ORF">IAY_06225</name>
</gene>
<feature type="binding site" evidence="3">
    <location>
        <position position="86"/>
    </location>
    <ligand>
        <name>substrate</name>
    </ligand>
</feature>
<dbReference type="SUPFAM" id="SSF52540">
    <property type="entry name" value="P-loop containing nucleoside triphosphate hydrolases"/>
    <property type="match status" value="1"/>
</dbReference>
<dbReference type="AlphaFoldDB" id="A0ABC9SQL8"/>
<dbReference type="Gene3D" id="3.40.50.300">
    <property type="entry name" value="P-loop containing nucleotide triphosphate hydrolases"/>
    <property type="match status" value="1"/>
</dbReference>
<dbReference type="PANTHER" id="PTHR10513">
    <property type="entry name" value="DEOXYNUCLEOSIDE KINASE"/>
    <property type="match status" value="1"/>
</dbReference>
<organism evidence="6 7">
    <name type="scientific">Bacillus cereus TIAC219</name>
    <dbReference type="NCBI Taxonomy" id="718222"/>
    <lineage>
        <taxon>Bacteria</taxon>
        <taxon>Bacillati</taxon>
        <taxon>Bacillota</taxon>
        <taxon>Bacilli</taxon>
        <taxon>Bacillales</taxon>
        <taxon>Bacillaceae</taxon>
        <taxon>Bacillus</taxon>
        <taxon>Bacillus cereus group</taxon>
    </lineage>
</organism>
<proteinExistence type="inferred from homology"/>
<evidence type="ECO:0000256" key="2">
    <source>
        <dbReference type="PIRSR" id="PIRSR000705-1"/>
    </source>
</evidence>
<dbReference type="InterPro" id="IPR002624">
    <property type="entry name" value="DCK/DGK"/>
</dbReference>
<comment type="caution">
    <text evidence="6">The sequence shown here is derived from an EMBL/GenBank/DDBJ whole genome shotgun (WGS) entry which is preliminary data.</text>
</comment>
<feature type="binding site" evidence="4">
    <location>
        <begin position="13"/>
        <end position="21"/>
    </location>
    <ligand>
        <name>ATP</name>
        <dbReference type="ChEBI" id="CHEBI:30616"/>
    </ligand>
</feature>
<keyword evidence="4" id="KW-0547">Nucleotide-binding</keyword>
<evidence type="ECO:0000313" key="6">
    <source>
        <dbReference type="EMBL" id="EOQ57861.1"/>
    </source>
</evidence>
<feature type="binding site" evidence="3">
    <location>
        <position position="37"/>
    </location>
    <ligand>
        <name>substrate</name>
    </ligand>
</feature>
<keyword evidence="4" id="KW-0067">ATP-binding</keyword>
<sequence length="219" mass="25330">MTKGMKHVIVADGIVGVGKTTLAKLLEKELGIKLYEEIGSQDTLNLLDRFYAKKTRWAFTTQIHFLNTRFAQIKEIHKKDGGILDRSIFGDRIFAELLAEDLEDGGEGMTWEEFRTYDTLLDSMLEHTQAPTLLIYLECDVDTAMQRIAKRNRGIESEVDRGYWDRLNEKYAKWYEMYDKSPKIKINVAELDYVNDEEDKKKVVQIVKDALIKIGRLSA</sequence>
<accession>A0ABC9SQL8</accession>
<feature type="binding site" evidence="4">
    <location>
        <begin position="147"/>
        <end position="151"/>
    </location>
    <ligand>
        <name>ATP</name>
        <dbReference type="ChEBI" id="CHEBI:30616"/>
    </ligand>
</feature>
<feature type="active site" description="Proton acceptor" evidence="2">
    <location>
        <position position="85"/>
    </location>
</feature>
<comment type="similarity">
    <text evidence="1">Belongs to the DCK/DGK family.</text>
</comment>
<dbReference type="InterPro" id="IPR031314">
    <property type="entry name" value="DNK_dom"/>
</dbReference>
<dbReference type="PANTHER" id="PTHR10513:SF35">
    <property type="entry name" value="DEOXYADENOSINE KINASE"/>
    <property type="match status" value="1"/>
</dbReference>
<dbReference type="GO" id="GO:0019136">
    <property type="term" value="F:deoxynucleoside kinase activity"/>
    <property type="evidence" value="ECO:0007669"/>
    <property type="project" value="UniProtKB-ARBA"/>
</dbReference>
<protein>
    <recommendedName>
        <fullName evidence="5">Deoxynucleoside kinase domain-containing protein</fullName>
    </recommendedName>
</protein>
<evidence type="ECO:0000256" key="3">
    <source>
        <dbReference type="PIRSR" id="PIRSR000705-2"/>
    </source>
</evidence>
<feature type="binding site" evidence="3">
    <location>
        <position position="51"/>
    </location>
    <ligand>
        <name>substrate</name>
    </ligand>
</feature>
<evidence type="ECO:0000256" key="1">
    <source>
        <dbReference type="ARBA" id="ARBA00007420"/>
    </source>
</evidence>
<dbReference type="CDD" id="cd01673">
    <property type="entry name" value="dNK"/>
    <property type="match status" value="1"/>
</dbReference>
<name>A0ABC9SQL8_BACCE</name>
<evidence type="ECO:0000259" key="5">
    <source>
        <dbReference type="Pfam" id="PF01712"/>
    </source>
</evidence>
<evidence type="ECO:0000256" key="4">
    <source>
        <dbReference type="PIRSR" id="PIRSR000705-3"/>
    </source>
</evidence>
<dbReference type="RefSeq" id="WP_000160233.1">
    <property type="nucleotide sequence ID" value="NZ_KB976014.1"/>
</dbReference>
<dbReference type="InterPro" id="IPR050566">
    <property type="entry name" value="Deoxyribonucleoside_kinase"/>
</dbReference>
<evidence type="ECO:0000313" key="7">
    <source>
        <dbReference type="Proteomes" id="UP000014060"/>
    </source>
</evidence>
<dbReference type="Pfam" id="PF01712">
    <property type="entry name" value="dNK"/>
    <property type="match status" value="1"/>
</dbReference>
<dbReference type="InterPro" id="IPR027417">
    <property type="entry name" value="P-loop_NTPase"/>
</dbReference>
<feature type="binding site" evidence="3">
    <location>
        <position position="156"/>
    </location>
    <ligand>
        <name>substrate</name>
    </ligand>
</feature>